<dbReference type="AlphaFoldDB" id="X1SLV3"/>
<gene>
    <name evidence="1" type="ORF">S12H4_09021</name>
</gene>
<name>X1SLV3_9ZZZZ</name>
<reference evidence="1" key="1">
    <citation type="journal article" date="2014" name="Front. Microbiol.">
        <title>High frequency of phylogenetically diverse reductive dehalogenase-homologous genes in deep subseafloor sedimentary metagenomes.</title>
        <authorList>
            <person name="Kawai M."/>
            <person name="Futagami T."/>
            <person name="Toyoda A."/>
            <person name="Takaki Y."/>
            <person name="Nishi S."/>
            <person name="Hori S."/>
            <person name="Arai W."/>
            <person name="Tsubouchi T."/>
            <person name="Morono Y."/>
            <person name="Uchiyama I."/>
            <person name="Ito T."/>
            <person name="Fujiyama A."/>
            <person name="Inagaki F."/>
            <person name="Takami H."/>
        </authorList>
    </citation>
    <scope>NUCLEOTIDE SEQUENCE</scope>
    <source>
        <strain evidence="1">Expedition CK06-06</strain>
    </source>
</reference>
<accession>X1SLV3</accession>
<dbReference type="EMBL" id="BARW01003582">
    <property type="protein sequence ID" value="GAI68779.1"/>
    <property type="molecule type" value="Genomic_DNA"/>
</dbReference>
<proteinExistence type="predicted"/>
<organism evidence="1">
    <name type="scientific">marine sediment metagenome</name>
    <dbReference type="NCBI Taxonomy" id="412755"/>
    <lineage>
        <taxon>unclassified sequences</taxon>
        <taxon>metagenomes</taxon>
        <taxon>ecological metagenomes</taxon>
    </lineage>
</organism>
<sequence length="29" mass="3219">GKPPEQPMRIDLSKAPIVNIDKALDEDDL</sequence>
<evidence type="ECO:0000313" key="1">
    <source>
        <dbReference type="EMBL" id="GAI68779.1"/>
    </source>
</evidence>
<protein>
    <submittedName>
        <fullName evidence="1">Uncharacterized protein</fullName>
    </submittedName>
</protein>
<feature type="non-terminal residue" evidence="1">
    <location>
        <position position="1"/>
    </location>
</feature>
<comment type="caution">
    <text evidence="1">The sequence shown here is derived from an EMBL/GenBank/DDBJ whole genome shotgun (WGS) entry which is preliminary data.</text>
</comment>